<proteinExistence type="predicted"/>
<dbReference type="AlphaFoldDB" id="A0A2R4WZR9"/>
<protein>
    <recommendedName>
        <fullName evidence="3">Restriction endonuclease type IV Mrr domain-containing protein</fullName>
    </recommendedName>
</protein>
<keyword evidence="2" id="KW-1185">Reference proteome</keyword>
<gene>
    <name evidence="1" type="ORF">HARCEL1_04410</name>
</gene>
<dbReference type="KEGG" id="harc:HARCEL1_04410"/>
<dbReference type="Proteomes" id="UP000244727">
    <property type="component" value="Chromosome"/>
</dbReference>
<reference evidence="1 2" key="1">
    <citation type="submission" date="2018-04" db="EMBL/GenBank/DDBJ databases">
        <title>Halococcoides cellulosivorans gen. nov., sp. nov., an extremely halophilic cellulose-utilizing haloarchaeon from hypersaline lakes.</title>
        <authorList>
            <person name="Sorokin D.Y."/>
            <person name="Toshchakov S.V."/>
            <person name="Samarov N.I."/>
            <person name="Korzhenkov A."/>
            <person name="Kublanov I.V."/>
        </authorList>
    </citation>
    <scope>NUCLEOTIDE SEQUENCE [LARGE SCALE GENOMIC DNA]</scope>
    <source>
        <strain evidence="1 2">HArcel1</strain>
    </source>
</reference>
<name>A0A2R4WZR9_9EURY</name>
<sequence length="608" mass="67086">MKHDPHEAQETPLLTETGSGGFFTRGYVGDEPVGTYLEDDEVPLFVLSNGKRGVTRETDDEATTFAPGRGYSTVVVVTDRRLLFVVGDGADDGDWVQSVSLADLEYTRTDQSLFRQSVTIETKDGTRWRFHPTDADLDALVSYLDEAAWRWSRAQDHLEDARSALVDASQSQFSEEFEAAAASIDAVEQSLATANEIADAFGSARGRGLQNRVAEVERRCEETAGRVSAARGSHLVEEAERAWQDGRFEDAYDGYEGAKAAFRRAIEVWNDDGEKVEHLETLIDRIDENLDALSTAPIEGARTLYKRASDADDPETAVVRWERTLERYRTLLEIDWGRDEKRFDVDHDQAKARLETIIDELLSAYDRAATAAVDEASGAAENGEYVRAHDRFAAGRDFLESAIETGREFAPDRIEGFDDRVAEIDRRLTELDGQISIAATSERDKAATNRFEPAVAADITPVEDRETDPASESAAFDQTDCLDRISALDTESFTRVVATIWEGLGWTVNENATPPFDMVVEKRRPLPERLGIVVSVERPARDRIVDLASVPGPDTSVDLVAIATAAPVEAPIVAVANERGVKLLDGSWLCERAVEIGDDDLDTTLADS</sequence>
<dbReference type="RefSeq" id="WP_108381374.1">
    <property type="nucleotide sequence ID" value="NZ_CP028858.1"/>
</dbReference>
<accession>A0A2R4WZR9</accession>
<dbReference type="GeneID" id="36511723"/>
<evidence type="ECO:0000313" key="1">
    <source>
        <dbReference type="EMBL" id="AWB27005.1"/>
    </source>
</evidence>
<evidence type="ECO:0000313" key="2">
    <source>
        <dbReference type="Proteomes" id="UP000244727"/>
    </source>
</evidence>
<evidence type="ECO:0008006" key="3">
    <source>
        <dbReference type="Google" id="ProtNLM"/>
    </source>
</evidence>
<dbReference type="EMBL" id="CP028858">
    <property type="protein sequence ID" value="AWB27005.1"/>
    <property type="molecule type" value="Genomic_DNA"/>
</dbReference>
<organism evidence="1 2">
    <name type="scientific">Halococcoides cellulosivorans</name>
    <dbReference type="NCBI Taxonomy" id="1679096"/>
    <lineage>
        <taxon>Archaea</taxon>
        <taxon>Methanobacteriati</taxon>
        <taxon>Methanobacteriota</taxon>
        <taxon>Stenosarchaea group</taxon>
        <taxon>Halobacteria</taxon>
        <taxon>Halobacteriales</taxon>
        <taxon>Haloarculaceae</taxon>
        <taxon>Halococcoides</taxon>
    </lineage>
</organism>